<dbReference type="SMART" id="SM00723">
    <property type="entry name" value="AMOP"/>
    <property type="match status" value="1"/>
</dbReference>
<dbReference type="Pfam" id="PF03782">
    <property type="entry name" value="AMOP"/>
    <property type="match status" value="1"/>
</dbReference>
<feature type="compositionally biased region" description="Pro residues" evidence="5">
    <location>
        <begin position="69"/>
        <end position="84"/>
    </location>
</feature>
<keyword evidence="4" id="KW-1015">Disulfide bond</keyword>
<proteinExistence type="predicted"/>
<feature type="compositionally biased region" description="Polar residues" evidence="5">
    <location>
        <begin position="1"/>
        <end position="16"/>
    </location>
</feature>
<feature type="compositionally biased region" description="Basic and acidic residues" evidence="5">
    <location>
        <begin position="254"/>
        <end position="276"/>
    </location>
</feature>
<evidence type="ECO:0000256" key="5">
    <source>
        <dbReference type="SAM" id="MobiDB-lite"/>
    </source>
</evidence>
<dbReference type="PANTHER" id="PTHR10239:SF29">
    <property type="entry name" value="AMOP DOMAIN-CONTAINING PROTEIN"/>
    <property type="match status" value="1"/>
</dbReference>
<dbReference type="PROSITE" id="PS50856">
    <property type="entry name" value="AMOP"/>
    <property type="match status" value="1"/>
</dbReference>
<feature type="compositionally biased region" description="Basic and acidic residues" evidence="5">
    <location>
        <begin position="288"/>
        <end position="303"/>
    </location>
</feature>
<feature type="compositionally biased region" description="Basic and acidic residues" evidence="5">
    <location>
        <begin position="313"/>
        <end position="330"/>
    </location>
</feature>
<reference evidence="7" key="1">
    <citation type="journal article" date="2021" name="Sci. Adv.">
        <title>The American lobster genome reveals insights on longevity, neural, and immune adaptations.</title>
        <authorList>
            <person name="Polinski J.M."/>
            <person name="Zimin A.V."/>
            <person name="Clark K.F."/>
            <person name="Kohn A.B."/>
            <person name="Sadowski N."/>
            <person name="Timp W."/>
            <person name="Ptitsyn A."/>
            <person name="Khanna P."/>
            <person name="Romanova D.Y."/>
            <person name="Williams P."/>
            <person name="Greenwood S.J."/>
            <person name="Moroz L.L."/>
            <person name="Walt D.R."/>
            <person name="Bodnar A.G."/>
        </authorList>
    </citation>
    <scope>NUCLEOTIDE SEQUENCE</scope>
    <source>
        <strain evidence="7">GMGI-L3</strain>
    </source>
</reference>
<evidence type="ECO:0000256" key="3">
    <source>
        <dbReference type="ARBA" id="ARBA00022729"/>
    </source>
</evidence>
<feature type="non-terminal residue" evidence="7">
    <location>
        <position position="1"/>
    </location>
</feature>
<organism evidence="7 8">
    <name type="scientific">Homarus americanus</name>
    <name type="common">American lobster</name>
    <dbReference type="NCBI Taxonomy" id="6706"/>
    <lineage>
        <taxon>Eukaryota</taxon>
        <taxon>Metazoa</taxon>
        <taxon>Ecdysozoa</taxon>
        <taxon>Arthropoda</taxon>
        <taxon>Crustacea</taxon>
        <taxon>Multicrustacea</taxon>
        <taxon>Malacostraca</taxon>
        <taxon>Eumalacostraca</taxon>
        <taxon>Eucarida</taxon>
        <taxon>Decapoda</taxon>
        <taxon>Pleocyemata</taxon>
        <taxon>Astacidea</taxon>
        <taxon>Nephropoidea</taxon>
        <taxon>Nephropidae</taxon>
        <taxon>Homarus</taxon>
    </lineage>
</organism>
<feature type="region of interest" description="Disordered" evidence="5">
    <location>
        <begin position="1"/>
        <end position="89"/>
    </location>
</feature>
<feature type="compositionally biased region" description="Basic and acidic residues" evidence="5">
    <location>
        <begin position="195"/>
        <end position="204"/>
    </location>
</feature>
<sequence length="561" mass="64300">LRSSGGQETAQPSPLNRTKRFLKTYQLPGGRRKLRRKKKRRRQKRKRKRTRHLRGGSSRRKQRHRGHLPPSPSTPPHSPSPPHPRAALTPWMPHKTRLVELLTGGNDQFLVQETRASASMKRSRVDGSDGTGRLPRRDMSQFLFPLEIVNSESLTWLPYNPDIRVSIHVVGGGDVDDHTPLPAHNWDDYTSSPPHNRDDPESQTHQRQNKSKSGGADLYNENHDSGDEMSVTPTTPFLTTTSRLHPYIITPQVTDEKDPGMVENPRKKENDNQRRREEKRRKKKRRKLERDRDEGEIVEDKKRNTGHSGSWNDKMKDTKRREDVNEDERKQTRRRGRVREDKQRRNKGGRPRGEKKEAGSTQDLMLGLAEALEELLSTDHHQLDHPTAAVPVGEEDPCTVWSTCRVEEALQELANLGSLPSCPCLYPADLPYHHHLYDPTHRAPFRWVGVSGERERIDVYHRGAHHCIRSHVTAASLAAQTCCYDRERNLLTRGSGAGSPTLVSPEVNFALHRQVDILPWLACRGNFLRYQTVRPPNNGQNCSINPVDNKYQQQVNMATDY</sequence>
<evidence type="ECO:0000256" key="1">
    <source>
        <dbReference type="ARBA" id="ARBA00004613"/>
    </source>
</evidence>
<feature type="compositionally biased region" description="Low complexity" evidence="5">
    <location>
        <begin position="232"/>
        <end position="241"/>
    </location>
</feature>
<dbReference type="InterPro" id="IPR051867">
    <property type="entry name" value="Angio_Inhib/Adhesion_GPCR"/>
</dbReference>
<dbReference type="AlphaFoldDB" id="A0A8J5JKH5"/>
<dbReference type="Proteomes" id="UP000747542">
    <property type="component" value="Unassembled WGS sequence"/>
</dbReference>
<feature type="domain" description="AMOP" evidence="6">
    <location>
        <begin position="390"/>
        <end position="549"/>
    </location>
</feature>
<feature type="compositionally biased region" description="Basic residues" evidence="5">
    <location>
        <begin position="277"/>
        <end position="287"/>
    </location>
</feature>
<evidence type="ECO:0000256" key="4">
    <source>
        <dbReference type="ARBA" id="ARBA00023157"/>
    </source>
</evidence>
<name>A0A8J5JKH5_HOMAM</name>
<evidence type="ECO:0000259" key="6">
    <source>
        <dbReference type="PROSITE" id="PS50856"/>
    </source>
</evidence>
<evidence type="ECO:0000313" key="7">
    <source>
        <dbReference type="EMBL" id="KAG7154764.1"/>
    </source>
</evidence>
<keyword evidence="8" id="KW-1185">Reference proteome</keyword>
<protein>
    <submittedName>
        <fullName evidence="7">Isthmin-like</fullName>
    </submittedName>
</protein>
<feature type="region of interest" description="Disordered" evidence="5">
    <location>
        <begin position="176"/>
        <end position="361"/>
    </location>
</feature>
<dbReference type="InterPro" id="IPR005533">
    <property type="entry name" value="AMOP_dom"/>
</dbReference>
<comment type="caution">
    <text evidence="7">The sequence shown here is derived from an EMBL/GenBank/DDBJ whole genome shotgun (WGS) entry which is preliminary data.</text>
</comment>
<dbReference type="PANTHER" id="PTHR10239">
    <property type="entry name" value="ISTHMIN-2"/>
    <property type="match status" value="1"/>
</dbReference>
<feature type="compositionally biased region" description="Basic residues" evidence="5">
    <location>
        <begin position="30"/>
        <end position="67"/>
    </location>
</feature>
<keyword evidence="3" id="KW-0732">Signal</keyword>
<comment type="subcellular location">
    <subcellularLocation>
        <location evidence="1">Secreted</location>
    </subcellularLocation>
</comment>
<keyword evidence="2" id="KW-0964">Secreted</keyword>
<dbReference type="GO" id="GO:0005576">
    <property type="term" value="C:extracellular region"/>
    <property type="evidence" value="ECO:0007669"/>
    <property type="project" value="UniProtKB-SubCell"/>
</dbReference>
<evidence type="ECO:0000313" key="8">
    <source>
        <dbReference type="Proteomes" id="UP000747542"/>
    </source>
</evidence>
<dbReference type="EMBL" id="JAHLQT010043933">
    <property type="protein sequence ID" value="KAG7154764.1"/>
    <property type="molecule type" value="Genomic_DNA"/>
</dbReference>
<accession>A0A8J5JKH5</accession>
<gene>
    <name evidence="7" type="primary">ism1-L</name>
    <name evidence="7" type="ORF">Hamer_G018491</name>
</gene>
<evidence type="ECO:0000256" key="2">
    <source>
        <dbReference type="ARBA" id="ARBA00022525"/>
    </source>
</evidence>